<evidence type="ECO:0000256" key="14">
    <source>
        <dbReference type="ARBA" id="ARBA00023002"/>
    </source>
</evidence>
<gene>
    <name evidence="19 21" type="primary">murB</name>
    <name evidence="21" type="ORF">LNQ82_04980</name>
</gene>
<dbReference type="PANTHER" id="PTHR21071">
    <property type="entry name" value="UDP-N-ACETYLENOLPYRUVOYLGLUCOSAMINE REDUCTASE"/>
    <property type="match status" value="1"/>
</dbReference>
<feature type="active site" description="Proton donor" evidence="19">
    <location>
        <position position="240"/>
    </location>
</feature>
<keyword evidence="15 19" id="KW-0131">Cell cycle</keyword>
<evidence type="ECO:0000256" key="2">
    <source>
        <dbReference type="ARBA" id="ARBA00003921"/>
    </source>
</evidence>
<dbReference type="EC" id="1.3.1.98" evidence="5 19"/>
<dbReference type="InterPro" id="IPR036318">
    <property type="entry name" value="FAD-bd_PCMH-like_sf"/>
</dbReference>
<comment type="subcellular location">
    <subcellularLocation>
        <location evidence="3 19">Cytoplasm</location>
    </subcellularLocation>
</comment>
<protein>
    <recommendedName>
        <fullName evidence="6 19">UDP-N-acetylenolpyruvoylglucosamine reductase</fullName>
        <ecNumber evidence="5 19">1.3.1.98</ecNumber>
    </recommendedName>
    <alternativeName>
        <fullName evidence="17 19">UDP-N-acetylmuramate dehydrogenase</fullName>
    </alternativeName>
</protein>
<evidence type="ECO:0000256" key="1">
    <source>
        <dbReference type="ARBA" id="ARBA00001974"/>
    </source>
</evidence>
<dbReference type="GO" id="GO:0071555">
    <property type="term" value="P:cell wall organization"/>
    <property type="evidence" value="ECO:0007669"/>
    <property type="project" value="UniProtKB-KW"/>
</dbReference>
<dbReference type="Pfam" id="PF01565">
    <property type="entry name" value="FAD_binding_4"/>
    <property type="match status" value="1"/>
</dbReference>
<comment type="catalytic activity">
    <reaction evidence="18 19">
        <text>UDP-N-acetyl-alpha-D-muramate + NADP(+) = UDP-N-acetyl-3-O-(1-carboxyvinyl)-alpha-D-glucosamine + NADPH + H(+)</text>
        <dbReference type="Rhea" id="RHEA:12248"/>
        <dbReference type="ChEBI" id="CHEBI:15378"/>
        <dbReference type="ChEBI" id="CHEBI:57783"/>
        <dbReference type="ChEBI" id="CHEBI:58349"/>
        <dbReference type="ChEBI" id="CHEBI:68483"/>
        <dbReference type="ChEBI" id="CHEBI:70757"/>
        <dbReference type="EC" id="1.3.1.98"/>
    </reaction>
</comment>
<evidence type="ECO:0000256" key="4">
    <source>
        <dbReference type="ARBA" id="ARBA00004752"/>
    </source>
</evidence>
<evidence type="ECO:0000313" key="22">
    <source>
        <dbReference type="Proteomes" id="UP001056819"/>
    </source>
</evidence>
<dbReference type="SUPFAM" id="SSF56176">
    <property type="entry name" value="FAD-binding/transporter-associated domain-like"/>
    <property type="match status" value="1"/>
</dbReference>
<dbReference type="GO" id="GO:0051301">
    <property type="term" value="P:cell division"/>
    <property type="evidence" value="ECO:0007669"/>
    <property type="project" value="UniProtKB-KW"/>
</dbReference>
<dbReference type="GO" id="GO:0008360">
    <property type="term" value="P:regulation of cell shape"/>
    <property type="evidence" value="ECO:0007669"/>
    <property type="project" value="UniProtKB-KW"/>
</dbReference>
<dbReference type="PANTHER" id="PTHR21071:SF4">
    <property type="entry name" value="UDP-N-ACETYLENOLPYRUVOYLGLUCOSAMINE REDUCTASE"/>
    <property type="match status" value="1"/>
</dbReference>
<dbReference type="GO" id="GO:0008762">
    <property type="term" value="F:UDP-N-acetylmuramate dehydrogenase activity"/>
    <property type="evidence" value="ECO:0007669"/>
    <property type="project" value="UniProtKB-UniRule"/>
</dbReference>
<organism evidence="21 22">
    <name type="scientific">Conchiformibius steedae DSM 2580</name>
    <dbReference type="NCBI Taxonomy" id="1121352"/>
    <lineage>
        <taxon>Bacteria</taxon>
        <taxon>Pseudomonadati</taxon>
        <taxon>Pseudomonadota</taxon>
        <taxon>Betaproteobacteria</taxon>
        <taxon>Neisseriales</taxon>
        <taxon>Neisseriaceae</taxon>
        <taxon>Conchiformibius</taxon>
    </lineage>
</organism>
<comment type="cofactor">
    <cofactor evidence="1 19">
        <name>FAD</name>
        <dbReference type="ChEBI" id="CHEBI:57692"/>
    </cofactor>
</comment>
<evidence type="ECO:0000256" key="9">
    <source>
        <dbReference type="ARBA" id="ARBA00022630"/>
    </source>
</evidence>
<dbReference type="GO" id="GO:0071949">
    <property type="term" value="F:FAD binding"/>
    <property type="evidence" value="ECO:0007669"/>
    <property type="project" value="InterPro"/>
</dbReference>
<evidence type="ECO:0000256" key="19">
    <source>
        <dbReference type="HAMAP-Rule" id="MF_00037"/>
    </source>
</evidence>
<evidence type="ECO:0000256" key="16">
    <source>
        <dbReference type="ARBA" id="ARBA00023316"/>
    </source>
</evidence>
<evidence type="ECO:0000256" key="15">
    <source>
        <dbReference type="ARBA" id="ARBA00023306"/>
    </source>
</evidence>
<comment type="pathway">
    <text evidence="4 19">Cell wall biogenesis; peptidoglycan biosynthesis.</text>
</comment>
<dbReference type="InterPro" id="IPR016166">
    <property type="entry name" value="FAD-bd_PCMH"/>
</dbReference>
<dbReference type="AlphaFoldDB" id="A0AAE9L138"/>
<dbReference type="NCBIfam" id="NF010478">
    <property type="entry name" value="PRK13903.1"/>
    <property type="match status" value="1"/>
</dbReference>
<comment type="function">
    <text evidence="2 19">Cell wall formation.</text>
</comment>
<dbReference type="Pfam" id="PF02873">
    <property type="entry name" value="MurB_C"/>
    <property type="match status" value="1"/>
</dbReference>
<dbReference type="NCBIfam" id="TIGR00179">
    <property type="entry name" value="murB"/>
    <property type="match status" value="1"/>
</dbReference>
<keyword evidence="10 19" id="KW-0274">FAD</keyword>
<dbReference type="EMBL" id="CP097501">
    <property type="protein sequence ID" value="URD68500.1"/>
    <property type="molecule type" value="Genomic_DNA"/>
</dbReference>
<dbReference type="Gene3D" id="3.90.78.10">
    <property type="entry name" value="UDP-N-acetylenolpyruvoylglucosamine reductase, C-terminal domain"/>
    <property type="match status" value="1"/>
</dbReference>
<dbReference type="InterPro" id="IPR003170">
    <property type="entry name" value="MurB"/>
</dbReference>
<keyword evidence="8 19" id="KW-0132">Cell division</keyword>
<evidence type="ECO:0000256" key="3">
    <source>
        <dbReference type="ARBA" id="ARBA00004496"/>
    </source>
</evidence>
<feature type="domain" description="FAD-binding PCMH-type" evidence="20">
    <location>
        <begin position="17"/>
        <end position="189"/>
    </location>
</feature>
<keyword evidence="13 19" id="KW-0573">Peptidoglycan synthesis</keyword>
<proteinExistence type="inferred from homology"/>
<dbReference type="Gene3D" id="3.30.465.10">
    <property type="match status" value="1"/>
</dbReference>
<accession>A0AAE9L138</accession>
<evidence type="ECO:0000256" key="12">
    <source>
        <dbReference type="ARBA" id="ARBA00022960"/>
    </source>
</evidence>
<feature type="active site" evidence="19">
    <location>
        <position position="337"/>
    </location>
</feature>
<keyword evidence="14 19" id="KW-0560">Oxidoreductase</keyword>
<dbReference type="Proteomes" id="UP001056819">
    <property type="component" value="Chromosome"/>
</dbReference>
<evidence type="ECO:0000256" key="17">
    <source>
        <dbReference type="ARBA" id="ARBA00031026"/>
    </source>
</evidence>
<dbReference type="HAMAP" id="MF_00037">
    <property type="entry name" value="MurB"/>
    <property type="match status" value="1"/>
</dbReference>
<dbReference type="GO" id="GO:0009252">
    <property type="term" value="P:peptidoglycan biosynthetic process"/>
    <property type="evidence" value="ECO:0007669"/>
    <property type="project" value="UniProtKB-UniRule"/>
</dbReference>
<comment type="similarity">
    <text evidence="19">Belongs to the MurB family.</text>
</comment>
<keyword evidence="16 19" id="KW-0961">Cell wall biogenesis/degradation</keyword>
<keyword evidence="9 19" id="KW-0285">Flavoprotein</keyword>
<dbReference type="Gene3D" id="3.30.43.10">
    <property type="entry name" value="Uridine Diphospho-n-acetylenolpyruvylglucosamine Reductase, domain 2"/>
    <property type="match status" value="1"/>
</dbReference>
<evidence type="ECO:0000256" key="13">
    <source>
        <dbReference type="ARBA" id="ARBA00022984"/>
    </source>
</evidence>
<keyword evidence="11 19" id="KW-0521">NADP</keyword>
<keyword evidence="12 19" id="KW-0133">Cell shape</keyword>
<dbReference type="SUPFAM" id="SSF56194">
    <property type="entry name" value="Uridine diphospho-N-Acetylenolpyruvylglucosamine reductase, MurB, C-terminal domain"/>
    <property type="match status" value="1"/>
</dbReference>
<sequence length="341" mass="37052">MVAVFSDYDLSGCSTFHLPARAAYFCVLNHASELPEICVLPQFRRDTVLWLGGGSNILFSRDHQGLVVQMANKGIREYARDGAQVRLAVQAGEVWHDFVQYTVNAGLSGLENLSLIPGTVGAAPVQNIGAYGVEVKDRIDYVDCFDLDSREFVRLQRDECAFAYRESLFKQAGKGRYVIVAVGFVLDTVFQARVGYGDLAAVLAQNCGEREATAADVSAAVCQIRRSKLPNPDATGNVGSFYKNPVVDAAHAQRLREQYGDMPVYPQPDGTVKLAAGWLIERCGLKGKQIGGAAVHDKQALVLINRDGKASAADVLALSQMVCEEVLQRFGVVLVPEPNIL</sequence>
<dbReference type="PROSITE" id="PS51387">
    <property type="entry name" value="FAD_PCMH"/>
    <property type="match status" value="1"/>
</dbReference>
<evidence type="ECO:0000256" key="7">
    <source>
        <dbReference type="ARBA" id="ARBA00022490"/>
    </source>
</evidence>
<dbReference type="InterPro" id="IPR006094">
    <property type="entry name" value="Oxid_FAD_bind_N"/>
</dbReference>
<keyword evidence="7 19" id="KW-0963">Cytoplasm</keyword>
<evidence type="ECO:0000256" key="5">
    <source>
        <dbReference type="ARBA" id="ARBA00012518"/>
    </source>
</evidence>
<feature type="active site" evidence="19">
    <location>
        <position position="165"/>
    </location>
</feature>
<dbReference type="RefSeq" id="WP_027022173.1">
    <property type="nucleotide sequence ID" value="NZ_CP097501.1"/>
</dbReference>
<name>A0AAE9L138_9NEIS</name>
<evidence type="ECO:0000313" key="21">
    <source>
        <dbReference type="EMBL" id="URD68500.1"/>
    </source>
</evidence>
<dbReference type="NCBIfam" id="NF000755">
    <property type="entry name" value="PRK00046.1"/>
    <property type="match status" value="1"/>
</dbReference>
<evidence type="ECO:0000259" key="20">
    <source>
        <dbReference type="PROSITE" id="PS51387"/>
    </source>
</evidence>
<evidence type="ECO:0000256" key="11">
    <source>
        <dbReference type="ARBA" id="ARBA00022857"/>
    </source>
</evidence>
<dbReference type="InterPro" id="IPR036635">
    <property type="entry name" value="MurB_C_sf"/>
</dbReference>
<dbReference type="GO" id="GO:0005829">
    <property type="term" value="C:cytosol"/>
    <property type="evidence" value="ECO:0007669"/>
    <property type="project" value="TreeGrafter"/>
</dbReference>
<evidence type="ECO:0000256" key="6">
    <source>
        <dbReference type="ARBA" id="ARBA00015188"/>
    </source>
</evidence>
<dbReference type="InterPro" id="IPR016169">
    <property type="entry name" value="FAD-bd_PCMH_sub2"/>
</dbReference>
<dbReference type="InterPro" id="IPR011601">
    <property type="entry name" value="MurB_C"/>
</dbReference>
<evidence type="ECO:0000256" key="18">
    <source>
        <dbReference type="ARBA" id="ARBA00048914"/>
    </source>
</evidence>
<reference evidence="21" key="1">
    <citation type="submission" date="2022-05" db="EMBL/GenBank/DDBJ databases">
        <title>Alysiella filiformis genome sequencing.</title>
        <authorList>
            <person name="Viehboeck T."/>
        </authorList>
    </citation>
    <scope>NUCLEOTIDE SEQUENCE</scope>
    <source>
        <strain evidence="21">DSM 2580</strain>
    </source>
</reference>
<dbReference type="InterPro" id="IPR016167">
    <property type="entry name" value="FAD-bd_PCMH_sub1"/>
</dbReference>
<evidence type="ECO:0000256" key="10">
    <source>
        <dbReference type="ARBA" id="ARBA00022827"/>
    </source>
</evidence>
<evidence type="ECO:0000256" key="8">
    <source>
        <dbReference type="ARBA" id="ARBA00022618"/>
    </source>
</evidence>